<reference evidence="2" key="1">
    <citation type="journal article" date="2014" name="Front. Microbiol.">
        <title>High frequency of phylogenetically diverse reductive dehalogenase-homologous genes in deep subseafloor sedimentary metagenomes.</title>
        <authorList>
            <person name="Kawai M."/>
            <person name="Futagami T."/>
            <person name="Toyoda A."/>
            <person name="Takaki Y."/>
            <person name="Nishi S."/>
            <person name="Hori S."/>
            <person name="Arai W."/>
            <person name="Tsubouchi T."/>
            <person name="Morono Y."/>
            <person name="Uchiyama I."/>
            <person name="Ito T."/>
            <person name="Fujiyama A."/>
            <person name="Inagaki F."/>
            <person name="Takami H."/>
        </authorList>
    </citation>
    <scope>NUCLEOTIDE SEQUENCE</scope>
    <source>
        <strain evidence="2">Expedition CK06-06</strain>
    </source>
</reference>
<comment type="caution">
    <text evidence="2">The sequence shown here is derived from an EMBL/GenBank/DDBJ whole genome shotgun (WGS) entry which is preliminary data.</text>
</comment>
<dbReference type="NCBIfam" id="TIGR01444">
    <property type="entry name" value="fkbM_fam"/>
    <property type="match status" value="1"/>
</dbReference>
<proteinExistence type="predicted"/>
<dbReference type="Gene3D" id="3.40.50.150">
    <property type="entry name" value="Vaccinia Virus protein VP39"/>
    <property type="match status" value="1"/>
</dbReference>
<gene>
    <name evidence="2" type="ORF">S03H2_15483</name>
</gene>
<evidence type="ECO:0000313" key="2">
    <source>
        <dbReference type="EMBL" id="GAH33711.1"/>
    </source>
</evidence>
<accession>X1EK46</accession>
<dbReference type="PANTHER" id="PTHR34203">
    <property type="entry name" value="METHYLTRANSFERASE, FKBM FAMILY PROTEIN"/>
    <property type="match status" value="1"/>
</dbReference>
<dbReference type="InterPro" id="IPR052514">
    <property type="entry name" value="SAM-dependent_MTase"/>
</dbReference>
<dbReference type="InterPro" id="IPR029063">
    <property type="entry name" value="SAM-dependent_MTases_sf"/>
</dbReference>
<evidence type="ECO:0000259" key="1">
    <source>
        <dbReference type="Pfam" id="PF05050"/>
    </source>
</evidence>
<feature type="domain" description="Methyltransferase FkbM" evidence="1">
    <location>
        <begin position="26"/>
        <end position="134"/>
    </location>
</feature>
<dbReference type="PANTHER" id="PTHR34203:SF13">
    <property type="entry name" value="EXPRESSED PROTEIN"/>
    <property type="match status" value="1"/>
</dbReference>
<dbReference type="AlphaFoldDB" id="X1EK46"/>
<dbReference type="EMBL" id="BARU01007876">
    <property type="protein sequence ID" value="GAH33711.1"/>
    <property type="molecule type" value="Genomic_DNA"/>
</dbReference>
<protein>
    <recommendedName>
        <fullName evidence="1">Methyltransferase FkbM domain-containing protein</fullName>
    </recommendedName>
</protein>
<organism evidence="2">
    <name type="scientific">marine sediment metagenome</name>
    <dbReference type="NCBI Taxonomy" id="412755"/>
    <lineage>
        <taxon>unclassified sequences</taxon>
        <taxon>metagenomes</taxon>
        <taxon>ecological metagenomes</taxon>
    </lineage>
</organism>
<sequence length="161" mass="17861">MFSRLRSSIAYRAKWEIKKPVHSVLDIGANIGLFAMAARHHFPAATIHCYEPNLALERHLAEHCSAIGARYHMEAVGSKTAMVSLRIGNGSLHSVTKKQAHGRTPQIAFADAVTKLGVVDVLKLDCEGAEWDIFSDPVPWAKVRSLCMEYHLWAKPTSTIQ</sequence>
<dbReference type="SUPFAM" id="SSF53335">
    <property type="entry name" value="S-adenosyl-L-methionine-dependent methyltransferases"/>
    <property type="match status" value="1"/>
</dbReference>
<dbReference type="InterPro" id="IPR006342">
    <property type="entry name" value="FkbM_mtfrase"/>
</dbReference>
<dbReference type="Pfam" id="PF05050">
    <property type="entry name" value="Methyltransf_21"/>
    <property type="match status" value="1"/>
</dbReference>
<name>X1EK46_9ZZZZ</name>